<dbReference type="Proteomes" id="UP000663889">
    <property type="component" value="Unassembled WGS sequence"/>
</dbReference>
<dbReference type="InterPro" id="IPR008928">
    <property type="entry name" value="6-hairpin_glycosidase_sf"/>
</dbReference>
<evidence type="ECO:0000256" key="4">
    <source>
        <dbReference type="ARBA" id="ARBA00014959"/>
    </source>
</evidence>
<reference evidence="11" key="1">
    <citation type="submission" date="2021-02" db="EMBL/GenBank/DDBJ databases">
        <authorList>
            <person name="Nowell W R."/>
        </authorList>
    </citation>
    <scope>NUCLEOTIDE SEQUENCE</scope>
</reference>
<gene>
    <name evidence="12" type="ORF">FNK824_LOCUS27692</name>
    <name evidence="11" type="ORF">SEV965_LOCUS32880</name>
</gene>
<evidence type="ECO:0000256" key="9">
    <source>
        <dbReference type="ARBA" id="ARBA00034243"/>
    </source>
</evidence>
<evidence type="ECO:0000256" key="7">
    <source>
        <dbReference type="ARBA" id="ARBA00031909"/>
    </source>
</evidence>
<comment type="catalytic activity">
    <reaction evidence="9">
        <text>an N-acyl-D-glucosamine = an N-acyl-D-mannosamine</text>
        <dbReference type="Rhea" id="RHEA:19033"/>
        <dbReference type="ChEBI" id="CHEBI:16062"/>
        <dbReference type="ChEBI" id="CHEBI:17274"/>
        <dbReference type="EC" id="5.1.3.8"/>
    </reaction>
    <physiologicalReaction direction="left-to-right" evidence="9">
        <dbReference type="Rhea" id="RHEA:19034"/>
    </physiologicalReaction>
    <physiologicalReaction direction="right-to-left" evidence="9">
        <dbReference type="Rhea" id="RHEA:19035"/>
    </physiologicalReaction>
</comment>
<dbReference type="Gene3D" id="1.50.10.10">
    <property type="match status" value="1"/>
</dbReference>
<comment type="subunit">
    <text evidence="10">Homodimer. Forms a heterodimer with renin and inhibits its activity.</text>
</comment>
<evidence type="ECO:0000256" key="2">
    <source>
        <dbReference type="ARBA" id="ARBA00008558"/>
    </source>
</evidence>
<comment type="caution">
    <text evidence="11">The sequence shown here is derived from an EMBL/GenBank/DDBJ whole genome shotgun (WGS) entry which is preliminary data.</text>
</comment>
<proteinExistence type="inferred from homology"/>
<evidence type="ECO:0000256" key="8">
    <source>
        <dbReference type="ARBA" id="ARBA00033215"/>
    </source>
</evidence>
<protein>
    <recommendedName>
        <fullName evidence="4">N-acylglucosamine 2-epimerase</fullName>
        <ecNumber evidence="3">5.1.3.8</ecNumber>
    </recommendedName>
    <alternativeName>
        <fullName evidence="8">GlcNAc 2-epimerase</fullName>
    </alternativeName>
    <alternativeName>
        <fullName evidence="6">N-acetyl-D-glucosamine 2-epimerase</fullName>
    </alternativeName>
    <alternativeName>
        <fullName evidence="7">Renin-binding protein</fullName>
    </alternativeName>
</protein>
<dbReference type="GO" id="GO:0005975">
    <property type="term" value="P:carbohydrate metabolic process"/>
    <property type="evidence" value="ECO:0007669"/>
    <property type="project" value="InterPro"/>
</dbReference>
<evidence type="ECO:0000256" key="6">
    <source>
        <dbReference type="ARBA" id="ARBA00031608"/>
    </source>
</evidence>
<evidence type="ECO:0000256" key="3">
    <source>
        <dbReference type="ARBA" id="ARBA00013176"/>
    </source>
</evidence>
<evidence type="ECO:0000256" key="1">
    <source>
        <dbReference type="ARBA" id="ARBA00004878"/>
    </source>
</evidence>
<evidence type="ECO:0000313" key="12">
    <source>
        <dbReference type="EMBL" id="CAF4031930.1"/>
    </source>
</evidence>
<dbReference type="EC" id="5.1.3.8" evidence="3"/>
<evidence type="ECO:0000256" key="5">
    <source>
        <dbReference type="ARBA" id="ARBA00023235"/>
    </source>
</evidence>
<sequence length="73" mass="8564">MKYGRDEENGGLIYGYDLEGNFWKYFVDHKYGGWYRILTPTNEKCSDEKSPTGKTDYHTMGVCYEALNVIHKE</sequence>
<dbReference type="InterPro" id="IPR012341">
    <property type="entry name" value="6hp_glycosidase-like_sf"/>
</dbReference>
<dbReference type="EMBL" id="CAJOBE010007288">
    <property type="protein sequence ID" value="CAF4031930.1"/>
    <property type="molecule type" value="Genomic_DNA"/>
</dbReference>
<dbReference type="Pfam" id="PF07221">
    <property type="entry name" value="GlcNAc_2-epim"/>
    <property type="match status" value="1"/>
</dbReference>
<organism evidence="11 13">
    <name type="scientific">Rotaria sordida</name>
    <dbReference type="NCBI Taxonomy" id="392033"/>
    <lineage>
        <taxon>Eukaryota</taxon>
        <taxon>Metazoa</taxon>
        <taxon>Spiralia</taxon>
        <taxon>Gnathifera</taxon>
        <taxon>Rotifera</taxon>
        <taxon>Eurotatoria</taxon>
        <taxon>Bdelloidea</taxon>
        <taxon>Philodinida</taxon>
        <taxon>Philodinidae</taxon>
        <taxon>Rotaria</taxon>
    </lineage>
</organism>
<dbReference type="SUPFAM" id="SSF48208">
    <property type="entry name" value="Six-hairpin glycosidases"/>
    <property type="match status" value="1"/>
</dbReference>
<dbReference type="EMBL" id="CAJNOU010004255">
    <property type="protein sequence ID" value="CAF1433719.1"/>
    <property type="molecule type" value="Genomic_DNA"/>
</dbReference>
<dbReference type="AlphaFoldDB" id="A0A815N8I5"/>
<comment type="similarity">
    <text evidence="2">Belongs to the N-acylglucosamine 2-epimerase family.</text>
</comment>
<accession>A0A815N8I5</accession>
<dbReference type="InterPro" id="IPR010819">
    <property type="entry name" value="AGE/CE"/>
</dbReference>
<evidence type="ECO:0000313" key="11">
    <source>
        <dbReference type="EMBL" id="CAF1433719.1"/>
    </source>
</evidence>
<keyword evidence="5" id="KW-0413">Isomerase</keyword>
<name>A0A815N8I5_9BILA</name>
<evidence type="ECO:0000256" key="10">
    <source>
        <dbReference type="ARBA" id="ARBA00046544"/>
    </source>
</evidence>
<comment type="pathway">
    <text evidence="1">Amino-sugar metabolism; N-acetylneuraminate degradation.</text>
</comment>
<dbReference type="GO" id="GO:0050121">
    <property type="term" value="F:N-acylglucosamine 2-epimerase activity"/>
    <property type="evidence" value="ECO:0007669"/>
    <property type="project" value="UniProtKB-EC"/>
</dbReference>
<evidence type="ECO:0000313" key="13">
    <source>
        <dbReference type="Proteomes" id="UP000663889"/>
    </source>
</evidence>
<dbReference type="Proteomes" id="UP000663874">
    <property type="component" value="Unassembled WGS sequence"/>
</dbReference>